<evidence type="ECO:0000313" key="13">
    <source>
        <dbReference type="Proteomes" id="UP000677054"/>
    </source>
</evidence>
<dbReference type="InterPro" id="IPR003016">
    <property type="entry name" value="2-oxoA_DH_lipoyl-BS"/>
</dbReference>
<dbReference type="InterPro" id="IPR036625">
    <property type="entry name" value="E3-bd_dom_sf"/>
</dbReference>
<dbReference type="FunFam" id="3.30.559.10:FF:000004">
    <property type="entry name" value="Acetyltransferase component of pyruvate dehydrogenase complex"/>
    <property type="match status" value="1"/>
</dbReference>
<evidence type="ECO:0000256" key="3">
    <source>
        <dbReference type="ARBA" id="ARBA00022679"/>
    </source>
</evidence>
<keyword evidence="5" id="KW-0809">Transit peptide</keyword>
<dbReference type="Gene3D" id="3.30.559.10">
    <property type="entry name" value="Chloramphenicol acetyltransferase-like domain"/>
    <property type="match status" value="1"/>
</dbReference>
<comment type="cofactor">
    <cofactor evidence="1 9">
        <name>(R)-lipoate</name>
        <dbReference type="ChEBI" id="CHEBI:83088"/>
    </cofactor>
</comment>
<dbReference type="GO" id="GO:0004742">
    <property type="term" value="F:dihydrolipoyllysine-residue acetyltransferase activity"/>
    <property type="evidence" value="ECO:0007669"/>
    <property type="project" value="UniProtKB-EC"/>
</dbReference>
<evidence type="ECO:0000259" key="10">
    <source>
        <dbReference type="PROSITE" id="PS50968"/>
    </source>
</evidence>
<dbReference type="Proteomes" id="UP000677054">
    <property type="component" value="Unassembled WGS sequence"/>
</dbReference>
<feature type="non-terminal residue" evidence="12">
    <location>
        <position position="563"/>
    </location>
</feature>
<dbReference type="InterPro" id="IPR023213">
    <property type="entry name" value="CAT-like_dom_sf"/>
</dbReference>
<evidence type="ECO:0000313" key="12">
    <source>
        <dbReference type="EMBL" id="CAD7254408.1"/>
    </source>
</evidence>
<comment type="catalytic activity">
    <reaction evidence="8">
        <text>N(6)-[(R)-dihydrolipoyl]-L-lysyl-[protein] + acetyl-CoA = N(6)-[(R)-S(8)-acetyldihydrolipoyl]-L-lysyl-[protein] + CoA</text>
        <dbReference type="Rhea" id="RHEA:17017"/>
        <dbReference type="Rhea" id="RHEA-COMP:10475"/>
        <dbReference type="Rhea" id="RHEA-COMP:10478"/>
        <dbReference type="ChEBI" id="CHEBI:57287"/>
        <dbReference type="ChEBI" id="CHEBI:57288"/>
        <dbReference type="ChEBI" id="CHEBI:83100"/>
        <dbReference type="ChEBI" id="CHEBI:83111"/>
        <dbReference type="EC" id="2.3.1.12"/>
    </reaction>
</comment>
<evidence type="ECO:0000256" key="7">
    <source>
        <dbReference type="ARBA" id="ARBA00025211"/>
    </source>
</evidence>
<dbReference type="GO" id="GO:0005737">
    <property type="term" value="C:cytoplasm"/>
    <property type="evidence" value="ECO:0007669"/>
    <property type="project" value="TreeGrafter"/>
</dbReference>
<keyword evidence="3 9" id="KW-0808">Transferase</keyword>
<gene>
    <name evidence="12" type="ORF">DSTB1V02_LOCUS14154</name>
</gene>
<feature type="domain" description="Lipoyl-binding" evidence="10">
    <location>
        <begin position="3"/>
        <end position="77"/>
    </location>
</feature>
<dbReference type="GO" id="GO:0006086">
    <property type="term" value="P:pyruvate decarboxylation to acetyl-CoA"/>
    <property type="evidence" value="ECO:0007669"/>
    <property type="project" value="TreeGrafter"/>
</dbReference>
<keyword evidence="13" id="KW-1185">Reference proteome</keyword>
<evidence type="ECO:0000256" key="8">
    <source>
        <dbReference type="ARBA" id="ARBA00048370"/>
    </source>
</evidence>
<dbReference type="Gene3D" id="2.40.50.100">
    <property type="match status" value="2"/>
</dbReference>
<dbReference type="EC" id="2.3.1.-" evidence="9"/>
<evidence type="ECO:0000256" key="6">
    <source>
        <dbReference type="ARBA" id="ARBA00023315"/>
    </source>
</evidence>
<dbReference type="InterPro" id="IPR001078">
    <property type="entry name" value="2-oxoacid_DH_actylTfrase"/>
</dbReference>
<evidence type="ECO:0000256" key="2">
    <source>
        <dbReference type="ARBA" id="ARBA00007317"/>
    </source>
</evidence>
<dbReference type="SUPFAM" id="SSF52777">
    <property type="entry name" value="CoA-dependent acyltransferases"/>
    <property type="match status" value="1"/>
</dbReference>
<proteinExistence type="inferred from homology"/>
<dbReference type="SUPFAM" id="SSF47005">
    <property type="entry name" value="Peripheral subunit-binding domain of 2-oxo acid dehydrogenase complex"/>
    <property type="match status" value="1"/>
</dbReference>
<protein>
    <recommendedName>
        <fullName evidence="9">Dihydrolipoamide acetyltransferase component of pyruvate dehydrogenase complex</fullName>
        <ecNumber evidence="9">2.3.1.-</ecNumber>
    </recommendedName>
</protein>
<dbReference type="InterPro" id="IPR000089">
    <property type="entry name" value="Biotin_lipoyl"/>
</dbReference>
<dbReference type="GO" id="GO:0031405">
    <property type="term" value="F:lipoic acid binding"/>
    <property type="evidence" value="ECO:0007669"/>
    <property type="project" value="TreeGrafter"/>
</dbReference>
<keyword evidence="4 9" id="KW-0450">Lipoyl</keyword>
<comment type="similarity">
    <text evidence="2 9">Belongs to the 2-oxoacid dehydrogenase family.</text>
</comment>
<dbReference type="Pfam" id="PF02817">
    <property type="entry name" value="E3_binding"/>
    <property type="match status" value="1"/>
</dbReference>
<dbReference type="PANTHER" id="PTHR43178:SF2">
    <property type="entry name" value="DIHYDROLIPOYLLYSINE-RESIDUE ACETYLTRANSFERASE COMPONENT OF PYRUVATE DEHYDROGENASE COMPLEX"/>
    <property type="match status" value="1"/>
</dbReference>
<dbReference type="InterPro" id="IPR011053">
    <property type="entry name" value="Single_hybrid_motif"/>
</dbReference>
<evidence type="ECO:0000256" key="9">
    <source>
        <dbReference type="RuleBase" id="RU003423"/>
    </source>
</evidence>
<dbReference type="InterPro" id="IPR050743">
    <property type="entry name" value="2-oxoacid_DH_E2_comp"/>
</dbReference>
<dbReference type="CDD" id="cd06849">
    <property type="entry name" value="lipoyl_domain"/>
    <property type="match status" value="2"/>
</dbReference>
<dbReference type="EMBL" id="CAJPEV010009483">
    <property type="protein sequence ID" value="CAG0905693.1"/>
    <property type="molecule type" value="Genomic_DNA"/>
</dbReference>
<dbReference type="Pfam" id="PF00198">
    <property type="entry name" value="2-oxoacid_dh"/>
    <property type="match status" value="1"/>
</dbReference>
<evidence type="ECO:0000259" key="11">
    <source>
        <dbReference type="PROSITE" id="PS51826"/>
    </source>
</evidence>
<dbReference type="Gene3D" id="4.10.320.10">
    <property type="entry name" value="E3-binding domain"/>
    <property type="match status" value="1"/>
</dbReference>
<dbReference type="AlphaFoldDB" id="A0A7R9AI81"/>
<dbReference type="Pfam" id="PF00364">
    <property type="entry name" value="Biotin_lipoyl"/>
    <property type="match status" value="2"/>
</dbReference>
<keyword evidence="6 9" id="KW-0012">Acyltransferase</keyword>
<reference evidence="12" key="1">
    <citation type="submission" date="2020-11" db="EMBL/GenBank/DDBJ databases">
        <authorList>
            <person name="Tran Van P."/>
        </authorList>
    </citation>
    <scope>NUCLEOTIDE SEQUENCE</scope>
</reference>
<dbReference type="OrthoDB" id="6371085at2759"/>
<feature type="domain" description="Lipoyl-binding" evidence="10">
    <location>
        <begin position="133"/>
        <end position="210"/>
    </location>
</feature>
<name>A0A7R9AI81_9CRUS</name>
<dbReference type="EMBL" id="LR909001">
    <property type="protein sequence ID" value="CAD7254408.1"/>
    <property type="molecule type" value="Genomic_DNA"/>
</dbReference>
<organism evidence="12">
    <name type="scientific">Darwinula stevensoni</name>
    <dbReference type="NCBI Taxonomy" id="69355"/>
    <lineage>
        <taxon>Eukaryota</taxon>
        <taxon>Metazoa</taxon>
        <taxon>Ecdysozoa</taxon>
        <taxon>Arthropoda</taxon>
        <taxon>Crustacea</taxon>
        <taxon>Oligostraca</taxon>
        <taxon>Ostracoda</taxon>
        <taxon>Podocopa</taxon>
        <taxon>Podocopida</taxon>
        <taxon>Darwinulocopina</taxon>
        <taxon>Darwinuloidea</taxon>
        <taxon>Darwinulidae</taxon>
        <taxon>Darwinula</taxon>
    </lineage>
</organism>
<comment type="function">
    <text evidence="7">The pyruvate dehydrogenase complex catalyzes the overall conversion of pyruvate to acetyl-CoA and CO(2). It contains multiple copies of three enzymatic components: pyruvate dehydrogenase (E1), dihydrolipoamide acetyltransferase (E2) and lipoamide dehydrogenase (E3).</text>
</comment>
<evidence type="ECO:0000256" key="1">
    <source>
        <dbReference type="ARBA" id="ARBA00001938"/>
    </source>
</evidence>
<dbReference type="PROSITE" id="PS50968">
    <property type="entry name" value="BIOTINYL_LIPOYL"/>
    <property type="match status" value="2"/>
</dbReference>
<evidence type="ECO:0000256" key="4">
    <source>
        <dbReference type="ARBA" id="ARBA00022823"/>
    </source>
</evidence>
<sequence>MTQIKIKVPDIGTDDAVAIIDLWVKEGQDVKVNDVLVTLESDKASMDVPAEQSGQIVAVHIKVGDQVKQGDVLFTLEQTIFDVGSARPMTLESSDGLPPAMLGTIAATKNALDALDDDRQGASDLQVAQAEQTTVIRVPDIGTDEAVNIIEVFVKEGDTIAVESPLLTLESDKASMDVPSPQAGVVIKVLQTVGQAVKTVYIGKPLAEDHHSLVEQVILDEHVKHAGPAVRKFARELGVDINQVAGTAPHGRVTKEDVTEFTKQTFVNLRQQAMVAEGKSSSQANAVQTLTQAAAASAVSETVSASQVKPFVSTEGSISVIAWPKVDFTKYGDIERVPRSKIQKISGDNLHRNWVSIPHVTQNEEADITDLESFRETLNLEQAKKGEHGVKITPLAFMIKAAVCALQQFPRFNASLDGDDLVLKKYYNIGFAADTPNGLVVPVIRQADQKGLIEIAKEMSELAKLAREGKLKIDQMQGGTFSISSLGSIGGTTFTPIINAPEVAILGACRSKIQPVWDGKNFVPRLIQPLSLSYDHRVIDGADAARFCVFLANVLTDFRRAVL</sequence>
<dbReference type="SUPFAM" id="SSF51230">
    <property type="entry name" value="Single hybrid motif"/>
    <property type="match status" value="2"/>
</dbReference>
<evidence type="ECO:0000256" key="5">
    <source>
        <dbReference type="ARBA" id="ARBA00022946"/>
    </source>
</evidence>
<dbReference type="PROSITE" id="PS00189">
    <property type="entry name" value="LIPOYL"/>
    <property type="match status" value="2"/>
</dbReference>
<feature type="domain" description="Peripheral subunit-binding (PSBD)" evidence="11">
    <location>
        <begin position="225"/>
        <end position="262"/>
    </location>
</feature>
<dbReference type="PANTHER" id="PTHR43178">
    <property type="entry name" value="DIHYDROLIPOAMIDE ACETYLTRANSFERASE COMPONENT OF PYRUVATE DEHYDROGENASE COMPLEX"/>
    <property type="match status" value="1"/>
</dbReference>
<dbReference type="PROSITE" id="PS51826">
    <property type="entry name" value="PSBD"/>
    <property type="match status" value="1"/>
</dbReference>
<dbReference type="InterPro" id="IPR004167">
    <property type="entry name" value="PSBD"/>
</dbReference>
<accession>A0A7R9AI81</accession>